<dbReference type="InterPro" id="IPR000688">
    <property type="entry name" value="HypA/HybF"/>
</dbReference>
<dbReference type="GO" id="GO:0051604">
    <property type="term" value="P:protein maturation"/>
    <property type="evidence" value="ECO:0007669"/>
    <property type="project" value="InterPro"/>
</dbReference>
<proteinExistence type="inferred from homology"/>
<dbReference type="KEGG" id="cfk:CFRA_07860"/>
<dbReference type="PANTHER" id="PTHR34535">
    <property type="entry name" value="HYDROGENASE MATURATION FACTOR HYPA"/>
    <property type="match status" value="1"/>
</dbReference>
<feature type="binding site" evidence="4">
    <location>
        <position position="90"/>
    </location>
    <ligand>
        <name>Zn(2+)</name>
        <dbReference type="ChEBI" id="CHEBI:29105"/>
    </ligand>
</feature>
<name>A0A1L7CTN0_9CORY</name>
<dbReference type="GO" id="GO:0008270">
    <property type="term" value="F:zinc ion binding"/>
    <property type="evidence" value="ECO:0007669"/>
    <property type="project" value="UniProtKB-UniRule"/>
</dbReference>
<dbReference type="GO" id="GO:0016151">
    <property type="term" value="F:nickel cation binding"/>
    <property type="evidence" value="ECO:0007669"/>
    <property type="project" value="UniProtKB-UniRule"/>
</dbReference>
<evidence type="ECO:0000256" key="1">
    <source>
        <dbReference type="ARBA" id="ARBA00022596"/>
    </source>
</evidence>
<dbReference type="HAMAP" id="MF_00213">
    <property type="entry name" value="HypA_HybF"/>
    <property type="match status" value="1"/>
</dbReference>
<keyword evidence="1 4" id="KW-0533">Nickel</keyword>
<comment type="similarity">
    <text evidence="4">Belongs to the HypA/HybF family.</text>
</comment>
<feature type="binding site" evidence="4">
    <location>
        <position position="87"/>
    </location>
    <ligand>
        <name>Zn(2+)</name>
        <dbReference type="ChEBI" id="CHEBI:29105"/>
    </ligand>
</feature>
<feature type="binding site" evidence="4">
    <location>
        <position position="2"/>
    </location>
    <ligand>
        <name>Ni(2+)</name>
        <dbReference type="ChEBI" id="CHEBI:49786"/>
    </ligand>
</feature>
<dbReference type="Pfam" id="PF01155">
    <property type="entry name" value="HypA"/>
    <property type="match status" value="1"/>
</dbReference>
<dbReference type="OrthoDB" id="288014at2"/>
<reference evidence="5 6" key="1">
    <citation type="submission" date="2014-08" db="EMBL/GenBank/DDBJ databases">
        <title>Complete genome sequence of Corynebacterium frankenforstense ST18(T) (=DSM 45800(T)), isolated from raw cow milk.</title>
        <authorList>
            <person name="Ruckert C."/>
            <person name="Albersmeier A."/>
            <person name="Winkler A."/>
            <person name="Lipski A."/>
            <person name="Kalinowski J."/>
        </authorList>
    </citation>
    <scope>NUCLEOTIDE SEQUENCE [LARGE SCALE GENOMIC DNA]</scope>
    <source>
        <strain evidence="5 6">ST18</strain>
    </source>
</reference>
<dbReference type="PANTHER" id="PTHR34535:SF3">
    <property type="entry name" value="HYDROGENASE MATURATION FACTOR HYPA"/>
    <property type="match status" value="1"/>
</dbReference>
<comment type="function">
    <text evidence="4">Involved in the maturation of [NiFe] hydrogenases. Required for nickel insertion into the metal center of the hydrogenase.</text>
</comment>
<organism evidence="5 6">
    <name type="scientific">Corynebacterium frankenforstense DSM 45800</name>
    <dbReference type="NCBI Taxonomy" id="1437875"/>
    <lineage>
        <taxon>Bacteria</taxon>
        <taxon>Bacillati</taxon>
        <taxon>Actinomycetota</taxon>
        <taxon>Actinomycetes</taxon>
        <taxon>Mycobacteriales</taxon>
        <taxon>Corynebacteriaceae</taxon>
        <taxon>Corynebacterium</taxon>
    </lineage>
</organism>
<protein>
    <recommendedName>
        <fullName evidence="4">Hydrogenase maturation factor HypA</fullName>
    </recommendedName>
</protein>
<evidence type="ECO:0000313" key="6">
    <source>
        <dbReference type="Proteomes" id="UP000185434"/>
    </source>
</evidence>
<feature type="binding site" evidence="4">
    <location>
        <position position="70"/>
    </location>
    <ligand>
        <name>Zn(2+)</name>
        <dbReference type="ChEBI" id="CHEBI:29105"/>
    </ligand>
</feature>
<dbReference type="Gene3D" id="3.30.2320.80">
    <property type="match status" value="1"/>
</dbReference>
<evidence type="ECO:0000256" key="3">
    <source>
        <dbReference type="ARBA" id="ARBA00022833"/>
    </source>
</evidence>
<dbReference type="PIRSF" id="PIRSF004761">
    <property type="entry name" value="Hydrgn_mat_HypA"/>
    <property type="match status" value="1"/>
</dbReference>
<evidence type="ECO:0000256" key="2">
    <source>
        <dbReference type="ARBA" id="ARBA00022723"/>
    </source>
</evidence>
<keyword evidence="6" id="KW-1185">Reference proteome</keyword>
<accession>A0A1L7CTN0</accession>
<keyword evidence="3 4" id="KW-0862">Zinc</keyword>
<sequence length="124" mass="12893">MHELSLLTGVVSAVESSAGGRAVEAVGLTVGRRSGVVLEALHGAWPVARAGTVCEGARLEVTDVPATVYCPQCATEREIDEFFDLTCPVCHTPTADLRHGREFTLDWVDVADGDGGSGAAGPED</sequence>
<dbReference type="AlphaFoldDB" id="A0A1L7CTN0"/>
<evidence type="ECO:0000313" key="5">
    <source>
        <dbReference type="EMBL" id="APT89187.1"/>
    </source>
</evidence>
<evidence type="ECO:0000256" key="4">
    <source>
        <dbReference type="HAMAP-Rule" id="MF_00213"/>
    </source>
</evidence>
<dbReference type="RefSeq" id="WP_075664170.1">
    <property type="nucleotide sequence ID" value="NZ_CP009247.1"/>
</dbReference>
<feature type="binding site" evidence="4">
    <location>
        <position position="73"/>
    </location>
    <ligand>
        <name>Zn(2+)</name>
        <dbReference type="ChEBI" id="CHEBI:29105"/>
    </ligand>
</feature>
<keyword evidence="2 4" id="KW-0479">Metal-binding</keyword>
<dbReference type="EMBL" id="CP009247">
    <property type="protein sequence ID" value="APT89187.1"/>
    <property type="molecule type" value="Genomic_DNA"/>
</dbReference>
<gene>
    <name evidence="4" type="primary">hypA</name>
    <name evidence="5" type="ORF">CFRA_07860</name>
</gene>
<dbReference type="STRING" id="1437875.CFRA_07860"/>
<dbReference type="Proteomes" id="UP000185434">
    <property type="component" value="Chromosome"/>
</dbReference>